<evidence type="ECO:0000256" key="1">
    <source>
        <dbReference type="SAM" id="Phobius"/>
    </source>
</evidence>
<dbReference type="Proteomes" id="UP000321907">
    <property type="component" value="Unassembled WGS sequence"/>
</dbReference>
<keyword evidence="3" id="KW-1185">Reference proteome</keyword>
<gene>
    <name evidence="2" type="ORF">FUA23_09760</name>
</gene>
<comment type="caution">
    <text evidence="2">The sequence shown here is derived from an EMBL/GenBank/DDBJ whole genome shotgun (WGS) entry which is preliminary data.</text>
</comment>
<dbReference type="EMBL" id="VOXD01000012">
    <property type="protein sequence ID" value="TXF89724.1"/>
    <property type="molecule type" value="Genomic_DNA"/>
</dbReference>
<evidence type="ECO:0000313" key="2">
    <source>
        <dbReference type="EMBL" id="TXF89724.1"/>
    </source>
</evidence>
<evidence type="ECO:0000313" key="3">
    <source>
        <dbReference type="Proteomes" id="UP000321907"/>
    </source>
</evidence>
<keyword evidence="1" id="KW-1133">Transmembrane helix</keyword>
<name>A0A5C7FH39_9BACT</name>
<dbReference type="OrthoDB" id="1494241at2"/>
<organism evidence="2 3">
    <name type="scientific">Neolewinella aurantiaca</name>
    <dbReference type="NCBI Taxonomy" id="2602767"/>
    <lineage>
        <taxon>Bacteria</taxon>
        <taxon>Pseudomonadati</taxon>
        <taxon>Bacteroidota</taxon>
        <taxon>Saprospiria</taxon>
        <taxon>Saprospirales</taxon>
        <taxon>Lewinellaceae</taxon>
        <taxon>Neolewinella</taxon>
    </lineage>
</organism>
<feature type="transmembrane region" description="Helical" evidence="1">
    <location>
        <begin position="182"/>
        <end position="202"/>
    </location>
</feature>
<evidence type="ECO:0008006" key="4">
    <source>
        <dbReference type="Google" id="ProtNLM"/>
    </source>
</evidence>
<protein>
    <recommendedName>
        <fullName evidence="4">PEGA domain-containing protein</fullName>
    </recommendedName>
</protein>
<sequence length="246" mass="26909">MKSSFLGLLLCCCITQMFGQQVVFNVQPKGAFVRINGEVLDLNKQTTVTIPPGTYEAEIWAPNFEIARKTVVVEEGRTVVVNHGMKTTSAAYRKFVDERSIYNTAKLKRTLTGGSLVAVTVAGSYVALTGRGNKLDKIEALISNREQAYLSEINPIEIEQAGNQYSIAVDDYEETQASHNTLVVVGVASAVAGAAATVLYFIKRKPSRLIKPSVMEDNPFTFHPRRSVAYLTSGTSFSPIGFTLNF</sequence>
<proteinExistence type="predicted"/>
<accession>A0A5C7FH39</accession>
<dbReference type="RefSeq" id="WP_147930554.1">
    <property type="nucleotide sequence ID" value="NZ_VOXD01000012.1"/>
</dbReference>
<keyword evidence="1" id="KW-0472">Membrane</keyword>
<keyword evidence="1" id="KW-0812">Transmembrane</keyword>
<dbReference type="AlphaFoldDB" id="A0A5C7FH39"/>
<reference evidence="2 3" key="1">
    <citation type="submission" date="2019-08" db="EMBL/GenBank/DDBJ databases">
        <title>Lewinella sp. strain SSH13 Genome sequencing and assembly.</title>
        <authorList>
            <person name="Kim I."/>
        </authorList>
    </citation>
    <scope>NUCLEOTIDE SEQUENCE [LARGE SCALE GENOMIC DNA]</scope>
    <source>
        <strain evidence="2 3">SSH13</strain>
    </source>
</reference>